<name>A0A387BD91_9LACT</name>
<dbReference type="InterPro" id="IPR005039">
    <property type="entry name" value="Ant_C"/>
</dbReference>
<evidence type="ECO:0000313" key="5">
    <source>
        <dbReference type="Proteomes" id="UP000269374"/>
    </source>
</evidence>
<dbReference type="InterPro" id="IPR013557">
    <property type="entry name" value="AntA/B_antirep"/>
</dbReference>
<feature type="domain" description="AntA/AntB antirepressor" evidence="3">
    <location>
        <begin position="17"/>
        <end position="87"/>
    </location>
</feature>
<evidence type="ECO:0000256" key="1">
    <source>
        <dbReference type="SAM" id="Coils"/>
    </source>
</evidence>
<dbReference type="OrthoDB" id="9812611at2"/>
<protein>
    <submittedName>
        <fullName evidence="4">Phage antirepressor Ant</fullName>
    </submittedName>
</protein>
<feature type="domain" description="Antirepressor protein C-terminal" evidence="2">
    <location>
        <begin position="149"/>
        <end position="251"/>
    </location>
</feature>
<keyword evidence="5" id="KW-1185">Reference proteome</keyword>
<evidence type="ECO:0000313" key="4">
    <source>
        <dbReference type="EMBL" id="AYG01885.1"/>
    </source>
</evidence>
<proteinExistence type="predicted"/>
<gene>
    <name evidence="4" type="ORF">D7I46_01305</name>
</gene>
<keyword evidence="1" id="KW-0175">Coiled coil</keyword>
<dbReference type="Proteomes" id="UP000269374">
    <property type="component" value="Chromosome"/>
</dbReference>
<dbReference type="KEGG" id="lact:D7I46_01305"/>
<evidence type="ECO:0000259" key="3">
    <source>
        <dbReference type="Pfam" id="PF08346"/>
    </source>
</evidence>
<organism evidence="4 5">
    <name type="scientific">Lactococcus allomyrinae</name>
    <dbReference type="NCBI Taxonomy" id="2419773"/>
    <lineage>
        <taxon>Bacteria</taxon>
        <taxon>Bacillati</taxon>
        <taxon>Bacillota</taxon>
        <taxon>Bacilli</taxon>
        <taxon>Lactobacillales</taxon>
        <taxon>Streptococcaceae</taxon>
        <taxon>Lactococcus</taxon>
    </lineage>
</organism>
<evidence type="ECO:0000259" key="2">
    <source>
        <dbReference type="Pfam" id="PF03374"/>
    </source>
</evidence>
<sequence length="267" mass="31508">MQELIKVVQNDNGEQVVSARDLHKGLGLSKKFSAWWEQNSLLLIEKEDFTREPQSYLVQKGNGASQLFDDYVLTIDAAKHLAMQSKTEKGREYRNYFILVEKAWNSDEMILMRSRQILERKVDRLQIELQEKEVLTAQLQLEKENLKLELEEATEKTRYLDIILESKDEMVVKQLAQDYGMSAIQFNRILHELKIQYKVNGQWILYAKYQAKGYTKSRTVSFLDHNGIQHTRVNTCWSQKGREFLYRKLLNQNILPLIEQEQEVKYG</sequence>
<dbReference type="GO" id="GO:0003677">
    <property type="term" value="F:DNA binding"/>
    <property type="evidence" value="ECO:0007669"/>
    <property type="project" value="InterPro"/>
</dbReference>
<dbReference type="Pfam" id="PF03374">
    <property type="entry name" value="ANT"/>
    <property type="match status" value="1"/>
</dbReference>
<dbReference type="Pfam" id="PF08346">
    <property type="entry name" value="AntA"/>
    <property type="match status" value="1"/>
</dbReference>
<dbReference type="AlphaFoldDB" id="A0A387BD91"/>
<accession>A0A387BD91</accession>
<feature type="coiled-coil region" evidence="1">
    <location>
        <begin position="115"/>
        <end position="156"/>
    </location>
</feature>
<reference evidence="4 5" key="1">
    <citation type="submission" date="2018-09" db="EMBL/GenBank/DDBJ databases">
        <title>Genome sequencing of strain 1JSPR-7.</title>
        <authorList>
            <person name="Heo J."/>
            <person name="Kim S.-J."/>
            <person name="Kwon S.-W."/>
        </authorList>
    </citation>
    <scope>NUCLEOTIDE SEQUENCE [LARGE SCALE GENOMIC DNA]</scope>
    <source>
        <strain evidence="4 5">1JSPR-7</strain>
    </source>
</reference>
<dbReference type="EMBL" id="CP032627">
    <property type="protein sequence ID" value="AYG01885.1"/>
    <property type="molecule type" value="Genomic_DNA"/>
</dbReference>